<protein>
    <submittedName>
        <fullName evidence="2">Uncharacterized protein</fullName>
    </submittedName>
</protein>
<evidence type="ECO:0000256" key="1">
    <source>
        <dbReference type="SAM" id="MobiDB-lite"/>
    </source>
</evidence>
<comment type="caution">
    <text evidence="2">The sequence shown here is derived from an EMBL/GenBank/DDBJ whole genome shotgun (WGS) entry which is preliminary data.</text>
</comment>
<gene>
    <name evidence="2" type="ORF">DPMN_088716</name>
</gene>
<organism evidence="2 3">
    <name type="scientific">Dreissena polymorpha</name>
    <name type="common">Zebra mussel</name>
    <name type="synonym">Mytilus polymorpha</name>
    <dbReference type="NCBI Taxonomy" id="45954"/>
    <lineage>
        <taxon>Eukaryota</taxon>
        <taxon>Metazoa</taxon>
        <taxon>Spiralia</taxon>
        <taxon>Lophotrochozoa</taxon>
        <taxon>Mollusca</taxon>
        <taxon>Bivalvia</taxon>
        <taxon>Autobranchia</taxon>
        <taxon>Heteroconchia</taxon>
        <taxon>Euheterodonta</taxon>
        <taxon>Imparidentia</taxon>
        <taxon>Neoheterodontei</taxon>
        <taxon>Myida</taxon>
        <taxon>Dreissenoidea</taxon>
        <taxon>Dreissenidae</taxon>
        <taxon>Dreissena</taxon>
    </lineage>
</organism>
<feature type="region of interest" description="Disordered" evidence="1">
    <location>
        <begin position="1"/>
        <end position="74"/>
    </location>
</feature>
<dbReference type="Proteomes" id="UP000828390">
    <property type="component" value="Unassembled WGS sequence"/>
</dbReference>
<feature type="compositionally biased region" description="Basic and acidic residues" evidence="1">
    <location>
        <begin position="1"/>
        <end position="24"/>
    </location>
</feature>
<reference evidence="2" key="1">
    <citation type="journal article" date="2019" name="bioRxiv">
        <title>The Genome of the Zebra Mussel, Dreissena polymorpha: A Resource for Invasive Species Research.</title>
        <authorList>
            <person name="McCartney M.A."/>
            <person name="Auch B."/>
            <person name="Kono T."/>
            <person name="Mallez S."/>
            <person name="Zhang Y."/>
            <person name="Obille A."/>
            <person name="Becker A."/>
            <person name="Abrahante J.E."/>
            <person name="Garbe J."/>
            <person name="Badalamenti J.P."/>
            <person name="Herman A."/>
            <person name="Mangelson H."/>
            <person name="Liachko I."/>
            <person name="Sullivan S."/>
            <person name="Sone E.D."/>
            <person name="Koren S."/>
            <person name="Silverstein K.A.T."/>
            <person name="Beckman K.B."/>
            <person name="Gohl D.M."/>
        </authorList>
    </citation>
    <scope>NUCLEOTIDE SEQUENCE</scope>
    <source>
        <strain evidence="2">Duluth1</strain>
        <tissue evidence="2">Whole animal</tissue>
    </source>
</reference>
<keyword evidence="3" id="KW-1185">Reference proteome</keyword>
<accession>A0A9D4KV22</accession>
<evidence type="ECO:0000313" key="3">
    <source>
        <dbReference type="Proteomes" id="UP000828390"/>
    </source>
</evidence>
<dbReference type="AlphaFoldDB" id="A0A9D4KV22"/>
<dbReference type="EMBL" id="JAIWYP010000003">
    <property type="protein sequence ID" value="KAH3846415.1"/>
    <property type="molecule type" value="Genomic_DNA"/>
</dbReference>
<feature type="compositionally biased region" description="Basic and acidic residues" evidence="1">
    <location>
        <begin position="60"/>
        <end position="74"/>
    </location>
</feature>
<name>A0A9D4KV22_DREPO</name>
<reference evidence="2" key="2">
    <citation type="submission" date="2020-11" db="EMBL/GenBank/DDBJ databases">
        <authorList>
            <person name="McCartney M.A."/>
            <person name="Auch B."/>
            <person name="Kono T."/>
            <person name="Mallez S."/>
            <person name="Becker A."/>
            <person name="Gohl D.M."/>
            <person name="Silverstein K.A.T."/>
            <person name="Koren S."/>
            <person name="Bechman K.B."/>
            <person name="Herman A."/>
            <person name="Abrahante J.E."/>
            <person name="Garbe J."/>
        </authorList>
    </citation>
    <scope>NUCLEOTIDE SEQUENCE</scope>
    <source>
        <strain evidence="2">Duluth1</strain>
        <tissue evidence="2">Whole animal</tissue>
    </source>
</reference>
<evidence type="ECO:0000313" key="2">
    <source>
        <dbReference type="EMBL" id="KAH3846415.1"/>
    </source>
</evidence>
<sequence length="74" mass="8695">MFEEKLKERPMEDSEDSDTRRDLFDLQNSRLYHQAPGRTTHKHEERGPKGKPPGVDENNNEIKKQPPKDAHDEL</sequence>
<proteinExistence type="predicted"/>